<sequence>MILPPRCMASFARAAAPIPPQPPDPDAPTLDLNFLADPAIPDDWTFTRASTATYFGVDRWEKTAASNIARFDHYPHSGELRGLLLEESHTNLLHNSDAAELWTPLNVEVMTDGTVGPDGANLARRIVETAGGDDASHSVYQYLSVSTSAYRDFTWSSRLCPGERTEAYVEMRSGDSYCGASFDLVSGAVLTEGVGGPNWILIGARCIPLRDGWMELRVTGTVTIAGTITIRGVVYLQNGDSITYPGDGVSGLYHGGSRLEQAGFATSHIPTTSAAATRALDRLTTSNLDFFKPGDGTLLIDAVIVGVATASSACLISLDDGTNIGVSIYKAVGTGAMWSYIGNNATSLGVTAGEGDRVRVAIAWSGDWSVASTSINGGASIAMRPVPVTITQMSIGSRRGTSISSIWAREAKYWPRRFDDATLSDLTRLT</sequence>
<keyword evidence="2" id="KW-1185">Reference proteome</keyword>
<gene>
    <name evidence="1" type="ORF">SAMN05445850_3151</name>
</gene>
<dbReference type="Proteomes" id="UP000199365">
    <property type="component" value="Unassembled WGS sequence"/>
</dbReference>
<dbReference type="EMBL" id="FNKX01000001">
    <property type="protein sequence ID" value="SDR18063.1"/>
    <property type="molecule type" value="Genomic_DNA"/>
</dbReference>
<protein>
    <submittedName>
        <fullName evidence="1">Uncharacterized protein</fullName>
    </submittedName>
</protein>
<name>A0A1H1GY88_9BURK</name>
<evidence type="ECO:0000313" key="1">
    <source>
        <dbReference type="EMBL" id="SDR18063.1"/>
    </source>
</evidence>
<evidence type="ECO:0000313" key="2">
    <source>
        <dbReference type="Proteomes" id="UP000199365"/>
    </source>
</evidence>
<organism evidence="1 2">
    <name type="scientific">Paraburkholderia tuberum</name>
    <dbReference type="NCBI Taxonomy" id="157910"/>
    <lineage>
        <taxon>Bacteria</taxon>
        <taxon>Pseudomonadati</taxon>
        <taxon>Pseudomonadota</taxon>
        <taxon>Betaproteobacteria</taxon>
        <taxon>Burkholderiales</taxon>
        <taxon>Burkholderiaceae</taxon>
        <taxon>Paraburkholderia</taxon>
    </lineage>
</organism>
<reference evidence="2" key="1">
    <citation type="submission" date="2016-10" db="EMBL/GenBank/DDBJ databases">
        <authorList>
            <person name="Varghese N."/>
            <person name="Submissions S."/>
        </authorList>
    </citation>
    <scope>NUCLEOTIDE SEQUENCE [LARGE SCALE GENOMIC DNA]</scope>
    <source>
        <strain evidence="2">DUS833</strain>
    </source>
</reference>
<dbReference type="AlphaFoldDB" id="A0A1H1GY88"/>
<dbReference type="STRING" id="157910.SAMN05445850_3151"/>
<accession>A0A1H1GY88</accession>
<proteinExistence type="predicted"/>